<keyword evidence="5" id="KW-0998">Cell outer membrane</keyword>
<keyword evidence="6" id="KW-0175">Coiled coil</keyword>
<dbReference type="SUPFAM" id="SSF56954">
    <property type="entry name" value="Outer membrane efflux proteins (OEP)"/>
    <property type="match status" value="1"/>
</dbReference>
<dbReference type="InterPro" id="IPR051906">
    <property type="entry name" value="TolC-like"/>
</dbReference>
<evidence type="ECO:0000313" key="8">
    <source>
        <dbReference type="EMBL" id="TDE44806.1"/>
    </source>
</evidence>
<dbReference type="PANTHER" id="PTHR30026">
    <property type="entry name" value="OUTER MEMBRANE PROTEIN TOLC"/>
    <property type="match status" value="1"/>
</dbReference>
<name>A0A4R5F8N0_9FLAO</name>
<evidence type="ECO:0000256" key="1">
    <source>
        <dbReference type="ARBA" id="ARBA00004442"/>
    </source>
</evidence>
<keyword evidence="2" id="KW-1134">Transmembrane beta strand</keyword>
<evidence type="ECO:0000256" key="3">
    <source>
        <dbReference type="ARBA" id="ARBA00022692"/>
    </source>
</evidence>
<feature type="coiled-coil region" evidence="6">
    <location>
        <begin position="121"/>
        <end position="151"/>
    </location>
</feature>
<sequence length="430" mass="49224">MKKHKKTGNYLRRRFANYPFPISCKVNLLIANCLRSKFAYCLLFLTCNFAYCQLPISLKKAIEMAKSNNIDLKIADAAIEKQTVLKKTAFQADPLQIQYQGGQFNSKDYDHNISVQQYFPIGKITKANRQLQEELVKLAEKRKALSEYEIEKAVTLSYYQYLFGVSIQKLNNELNTIYTKFLKNATLRFNTGESGNIEVISAKAKVKEIETQKVQLEYDLAIYQKQLQFFVQTELNIVPDSATPVQFSSLTDTNKSKVEGLVTEYYQQQISVYQKEANTFKAQRTPKLGLGYFAQTIDTKSYFQGFTAGLQIPLFGGVNTAKAKASEISISQSQLELDKNKLSLKLQMQELQNEFEKQQKGLEYYQNEGLQYAEQIITTAQKSYANGDMSYWTYISFLNQAIDIKKQHAETLNSFNQSAIQLQFPSISNN</sequence>
<organism evidence="8 9">
    <name type="scientific">Flavobacterium rhamnosiphilum</name>
    <dbReference type="NCBI Taxonomy" id="2541724"/>
    <lineage>
        <taxon>Bacteria</taxon>
        <taxon>Pseudomonadati</taxon>
        <taxon>Bacteroidota</taxon>
        <taxon>Flavobacteriia</taxon>
        <taxon>Flavobacteriales</taxon>
        <taxon>Flavobacteriaceae</taxon>
        <taxon>Flavobacterium</taxon>
    </lineage>
</organism>
<proteinExistence type="predicted"/>
<dbReference type="Proteomes" id="UP000294814">
    <property type="component" value="Unassembled WGS sequence"/>
</dbReference>
<comment type="caution">
    <text evidence="8">The sequence shown here is derived from an EMBL/GenBank/DDBJ whole genome shotgun (WGS) entry which is preliminary data.</text>
</comment>
<dbReference type="GO" id="GO:0015562">
    <property type="term" value="F:efflux transmembrane transporter activity"/>
    <property type="evidence" value="ECO:0007669"/>
    <property type="project" value="InterPro"/>
</dbReference>
<keyword evidence="4 7" id="KW-0472">Membrane</keyword>
<dbReference type="EMBL" id="SMLG01000004">
    <property type="protein sequence ID" value="TDE44806.1"/>
    <property type="molecule type" value="Genomic_DNA"/>
</dbReference>
<feature type="coiled-coil region" evidence="6">
    <location>
        <begin position="334"/>
        <end position="368"/>
    </location>
</feature>
<evidence type="ECO:0000256" key="7">
    <source>
        <dbReference type="SAM" id="Phobius"/>
    </source>
</evidence>
<dbReference type="AlphaFoldDB" id="A0A4R5F8N0"/>
<comment type="subcellular location">
    <subcellularLocation>
        <location evidence="1">Cell outer membrane</location>
    </subcellularLocation>
</comment>
<gene>
    <name evidence="8" type="ORF">E0I26_06595</name>
</gene>
<dbReference type="GO" id="GO:1990281">
    <property type="term" value="C:efflux pump complex"/>
    <property type="evidence" value="ECO:0007669"/>
    <property type="project" value="TreeGrafter"/>
</dbReference>
<keyword evidence="9" id="KW-1185">Reference proteome</keyword>
<evidence type="ECO:0000256" key="2">
    <source>
        <dbReference type="ARBA" id="ARBA00022452"/>
    </source>
</evidence>
<feature type="transmembrane region" description="Helical" evidence="7">
    <location>
        <begin position="38"/>
        <end position="58"/>
    </location>
</feature>
<dbReference type="PANTHER" id="PTHR30026:SF20">
    <property type="entry name" value="OUTER MEMBRANE PROTEIN TOLC"/>
    <property type="match status" value="1"/>
</dbReference>
<dbReference type="GO" id="GO:0015288">
    <property type="term" value="F:porin activity"/>
    <property type="evidence" value="ECO:0007669"/>
    <property type="project" value="TreeGrafter"/>
</dbReference>
<dbReference type="OrthoDB" id="1309206at2"/>
<dbReference type="GO" id="GO:0009279">
    <property type="term" value="C:cell outer membrane"/>
    <property type="evidence" value="ECO:0007669"/>
    <property type="project" value="UniProtKB-SubCell"/>
</dbReference>
<evidence type="ECO:0000313" key="9">
    <source>
        <dbReference type="Proteomes" id="UP000294814"/>
    </source>
</evidence>
<protein>
    <submittedName>
        <fullName evidence="8">TolC family protein</fullName>
    </submittedName>
</protein>
<dbReference type="RefSeq" id="WP_131915703.1">
    <property type="nucleotide sequence ID" value="NZ_SMLG01000004.1"/>
</dbReference>
<keyword evidence="7" id="KW-1133">Transmembrane helix</keyword>
<evidence type="ECO:0000256" key="6">
    <source>
        <dbReference type="SAM" id="Coils"/>
    </source>
</evidence>
<dbReference type="Gene3D" id="1.20.1600.10">
    <property type="entry name" value="Outer membrane efflux proteins (OEP)"/>
    <property type="match status" value="1"/>
</dbReference>
<keyword evidence="3 7" id="KW-0812">Transmembrane</keyword>
<evidence type="ECO:0000256" key="4">
    <source>
        <dbReference type="ARBA" id="ARBA00023136"/>
    </source>
</evidence>
<reference evidence="8 9" key="1">
    <citation type="submission" date="2019-03" db="EMBL/GenBank/DDBJ databases">
        <title>Novel species of Flavobacterium.</title>
        <authorList>
            <person name="Liu Q."/>
            <person name="Xin Y.-H."/>
        </authorList>
    </citation>
    <scope>NUCLEOTIDE SEQUENCE [LARGE SCALE GENOMIC DNA]</scope>
    <source>
        <strain evidence="8 9">LB3P52</strain>
    </source>
</reference>
<evidence type="ECO:0000256" key="5">
    <source>
        <dbReference type="ARBA" id="ARBA00023237"/>
    </source>
</evidence>
<accession>A0A4R5F8N0</accession>